<proteinExistence type="predicted"/>
<evidence type="ECO:0000256" key="5">
    <source>
        <dbReference type="ARBA" id="ARBA00023136"/>
    </source>
</evidence>
<feature type="transmembrane region" description="Helical" evidence="7">
    <location>
        <begin position="82"/>
        <end position="104"/>
    </location>
</feature>
<protein>
    <recommendedName>
        <fullName evidence="10">Aromatic acid exporter family member 1</fullName>
    </recommendedName>
</protein>
<keyword evidence="5 7" id="KW-0472">Membrane</keyword>
<dbReference type="Proteomes" id="UP001501237">
    <property type="component" value="Unassembled WGS sequence"/>
</dbReference>
<accession>A0ABP6QM30</accession>
<evidence type="ECO:0000256" key="7">
    <source>
        <dbReference type="SAM" id="Phobius"/>
    </source>
</evidence>
<dbReference type="EMBL" id="BAAAUV010000026">
    <property type="protein sequence ID" value="GAA3234605.1"/>
    <property type="molecule type" value="Genomic_DNA"/>
</dbReference>
<evidence type="ECO:0000256" key="1">
    <source>
        <dbReference type="ARBA" id="ARBA00004651"/>
    </source>
</evidence>
<gene>
    <name evidence="8" type="ORF">GCM10010468_67890</name>
</gene>
<comment type="caution">
    <text evidence="8">The sequence shown here is derived from an EMBL/GenBank/DDBJ whole genome shotgun (WGS) entry which is preliminary data.</text>
</comment>
<dbReference type="Pfam" id="PF06081">
    <property type="entry name" value="ArAE_1"/>
    <property type="match status" value="1"/>
</dbReference>
<dbReference type="InterPro" id="IPR010343">
    <property type="entry name" value="ArAE_1"/>
</dbReference>
<keyword evidence="3 7" id="KW-0812">Transmembrane</keyword>
<keyword evidence="2" id="KW-1003">Cell membrane</keyword>
<reference evidence="9" key="1">
    <citation type="journal article" date="2019" name="Int. J. Syst. Evol. Microbiol.">
        <title>The Global Catalogue of Microorganisms (GCM) 10K type strain sequencing project: providing services to taxonomists for standard genome sequencing and annotation.</title>
        <authorList>
            <consortium name="The Broad Institute Genomics Platform"/>
            <consortium name="The Broad Institute Genome Sequencing Center for Infectious Disease"/>
            <person name="Wu L."/>
            <person name="Ma J."/>
        </authorList>
    </citation>
    <scope>NUCLEOTIDE SEQUENCE [LARGE SCALE GENOMIC DNA]</scope>
    <source>
        <strain evidence="9">JCM 9377</strain>
    </source>
</reference>
<evidence type="ECO:0000313" key="9">
    <source>
        <dbReference type="Proteomes" id="UP001501237"/>
    </source>
</evidence>
<evidence type="ECO:0008006" key="10">
    <source>
        <dbReference type="Google" id="ProtNLM"/>
    </source>
</evidence>
<evidence type="ECO:0000256" key="3">
    <source>
        <dbReference type="ARBA" id="ARBA00022692"/>
    </source>
</evidence>
<feature type="region of interest" description="Disordered" evidence="6">
    <location>
        <begin position="384"/>
        <end position="429"/>
    </location>
</feature>
<evidence type="ECO:0000256" key="2">
    <source>
        <dbReference type="ARBA" id="ARBA00022475"/>
    </source>
</evidence>
<keyword evidence="9" id="KW-1185">Reference proteome</keyword>
<organism evidence="8 9">
    <name type="scientific">Actinocorallia longicatena</name>
    <dbReference type="NCBI Taxonomy" id="111803"/>
    <lineage>
        <taxon>Bacteria</taxon>
        <taxon>Bacillati</taxon>
        <taxon>Actinomycetota</taxon>
        <taxon>Actinomycetes</taxon>
        <taxon>Streptosporangiales</taxon>
        <taxon>Thermomonosporaceae</taxon>
        <taxon>Actinocorallia</taxon>
    </lineage>
</organism>
<evidence type="ECO:0000256" key="4">
    <source>
        <dbReference type="ARBA" id="ARBA00022989"/>
    </source>
</evidence>
<feature type="compositionally biased region" description="Basic residues" evidence="6">
    <location>
        <begin position="396"/>
        <end position="407"/>
    </location>
</feature>
<sequence length="429" mass="46248">MPYASTVTSRVRNVSTSSVRLISRRSRPPAVEITRLVVTAMAAYLAAELLLEVQAPLLAPLTALLVVQASSYQTMRHAFQRVLSVATGVLVAVALAALLGFTWWSLGLAIAASLVLGHVLKLNDHILEVPISAMLILQLGTEAAATDRIVETIIGAGVGLAAGLIASPVRVQPAAEAITELGASMSGLLDDIAGGLRAEPDEKTVGTWVERSKERARDIQRTEQALAAAEESARLNPRARNGASPGPALRLALETFEHAAVTTRGLTRSVADRTKLHTLDRSGLGKEMWEADVRDRLAATLRELAQATRRYCAAATSATEEEAVRQTGLLESSLDAGRRERDALGALLREDPGHWPLHGELLVHLDRLLDGMRDGREPLVHGVVRHRPVPPEPHYKARLRPARKGPGRPKDRPAATDRYARSHTTGRLP</sequence>
<name>A0ABP6QM30_9ACTN</name>
<evidence type="ECO:0000256" key="6">
    <source>
        <dbReference type="SAM" id="MobiDB-lite"/>
    </source>
</evidence>
<evidence type="ECO:0000313" key="8">
    <source>
        <dbReference type="EMBL" id="GAA3234605.1"/>
    </source>
</evidence>
<dbReference type="RefSeq" id="WP_344836613.1">
    <property type="nucleotide sequence ID" value="NZ_BAAAUV010000026.1"/>
</dbReference>
<feature type="compositionally biased region" description="Basic and acidic residues" evidence="6">
    <location>
        <begin position="408"/>
        <end position="420"/>
    </location>
</feature>
<keyword evidence="4 7" id="KW-1133">Transmembrane helix</keyword>
<comment type="subcellular location">
    <subcellularLocation>
        <location evidence="1">Cell membrane</location>
        <topology evidence="1">Multi-pass membrane protein</topology>
    </subcellularLocation>
</comment>